<dbReference type="Pfam" id="PF05036">
    <property type="entry name" value="SPOR"/>
    <property type="match status" value="1"/>
</dbReference>
<feature type="region of interest" description="Disordered" evidence="1">
    <location>
        <begin position="1"/>
        <end position="22"/>
    </location>
</feature>
<keyword evidence="5" id="KW-1185">Reference proteome</keyword>
<feature type="transmembrane region" description="Helical" evidence="2">
    <location>
        <begin position="71"/>
        <end position="92"/>
    </location>
</feature>
<gene>
    <name evidence="4" type="ORF">SAMN04488075_0681</name>
</gene>
<dbReference type="PROSITE" id="PS51724">
    <property type="entry name" value="SPOR"/>
    <property type="match status" value="1"/>
</dbReference>
<evidence type="ECO:0000256" key="2">
    <source>
        <dbReference type="SAM" id="Phobius"/>
    </source>
</evidence>
<sequence>MTVVDFRSGGYGDSHSYPGREDAADWGAQDDDLLEARGWSAQDWDETRYATHGDGLRLTDRDGVLGRVARLTHYLGALVSVFLIASLGVWGYQLVVRDVSGVPVIRAVEGDSRIAPSDPGGVLSDREGLAVNGVAGGTGSGQVEKVALAPGATALDGQDVAMGELGASAREAVADDEFTEEPGALAIATTDAETARRAAETQAAEAERTAGVPSVGPMEADAVSVTAAVTDTAGQPALDTAITAALAEAGAQPAVATSARPMPRPRRIAAAAAPVAPAPAAPLAAESAPAESVPGSAPAAAPTPVKLASGAPLVQIGAFDSNAIAESEWSRVSGRYGDLFAGKAPVVQEHKAGGRVFYRLRIAGFETRDEARKFCAALIAAGTDCIPAAAN</sequence>
<dbReference type="InterPro" id="IPR036680">
    <property type="entry name" value="SPOR-like_sf"/>
</dbReference>
<dbReference type="AlphaFoldDB" id="A0A1H6K4Y9"/>
<keyword evidence="2" id="KW-0812">Transmembrane</keyword>
<evidence type="ECO:0000259" key="3">
    <source>
        <dbReference type="PROSITE" id="PS51724"/>
    </source>
</evidence>
<dbReference type="InterPro" id="IPR007730">
    <property type="entry name" value="SPOR-like_dom"/>
</dbReference>
<name>A0A1H6K4Y9_9RHOB</name>
<accession>A0A1H6K4Y9</accession>
<dbReference type="GO" id="GO:0042834">
    <property type="term" value="F:peptidoglycan binding"/>
    <property type="evidence" value="ECO:0007669"/>
    <property type="project" value="InterPro"/>
</dbReference>
<dbReference type="Proteomes" id="UP000199125">
    <property type="component" value="Unassembled WGS sequence"/>
</dbReference>
<keyword evidence="2" id="KW-1133">Transmembrane helix</keyword>
<dbReference type="EMBL" id="FNXG01000001">
    <property type="protein sequence ID" value="SEH66834.1"/>
    <property type="molecule type" value="Genomic_DNA"/>
</dbReference>
<dbReference type="RefSeq" id="WP_090845275.1">
    <property type="nucleotide sequence ID" value="NZ_FNXG01000001.1"/>
</dbReference>
<reference evidence="5" key="1">
    <citation type="submission" date="2016-10" db="EMBL/GenBank/DDBJ databases">
        <authorList>
            <person name="Varghese N."/>
            <person name="Submissions S."/>
        </authorList>
    </citation>
    <scope>NUCLEOTIDE SEQUENCE [LARGE SCALE GENOMIC DNA]</scope>
    <source>
        <strain evidence="5">DSM 11593</strain>
    </source>
</reference>
<evidence type="ECO:0000256" key="1">
    <source>
        <dbReference type="SAM" id="MobiDB-lite"/>
    </source>
</evidence>
<evidence type="ECO:0000313" key="4">
    <source>
        <dbReference type="EMBL" id="SEH66834.1"/>
    </source>
</evidence>
<organism evidence="4 5">
    <name type="scientific">Paracoccus alkenifer</name>
    <dbReference type="NCBI Taxonomy" id="65735"/>
    <lineage>
        <taxon>Bacteria</taxon>
        <taxon>Pseudomonadati</taxon>
        <taxon>Pseudomonadota</taxon>
        <taxon>Alphaproteobacteria</taxon>
        <taxon>Rhodobacterales</taxon>
        <taxon>Paracoccaceae</taxon>
        <taxon>Paracoccus</taxon>
    </lineage>
</organism>
<dbReference type="Gene3D" id="3.30.70.1070">
    <property type="entry name" value="Sporulation related repeat"/>
    <property type="match status" value="1"/>
</dbReference>
<dbReference type="OrthoDB" id="8479416at2"/>
<feature type="domain" description="SPOR" evidence="3">
    <location>
        <begin position="306"/>
        <end position="391"/>
    </location>
</feature>
<proteinExistence type="predicted"/>
<keyword evidence="2" id="KW-0472">Membrane</keyword>
<dbReference type="SUPFAM" id="SSF110997">
    <property type="entry name" value="Sporulation related repeat"/>
    <property type="match status" value="1"/>
</dbReference>
<dbReference type="STRING" id="65735.SAMN04488075_0681"/>
<evidence type="ECO:0000313" key="5">
    <source>
        <dbReference type="Proteomes" id="UP000199125"/>
    </source>
</evidence>
<protein>
    <submittedName>
        <fullName evidence="4">Sporulation related domain-containing protein</fullName>
    </submittedName>
</protein>